<gene>
    <name evidence="8" type="ORF">FCK90_07540</name>
</gene>
<evidence type="ECO:0000256" key="2">
    <source>
        <dbReference type="ARBA" id="ARBA00022898"/>
    </source>
</evidence>
<dbReference type="Gene3D" id="3.40.640.10">
    <property type="entry name" value="Type I PLP-dependent aspartate aminotransferase-like (Major domain)"/>
    <property type="match status" value="1"/>
</dbReference>
<evidence type="ECO:0000313" key="9">
    <source>
        <dbReference type="Proteomes" id="UP000325957"/>
    </source>
</evidence>
<organism evidence="8 9">
    <name type="scientific">Kocuria coralli</name>
    <dbReference type="NCBI Taxonomy" id="1461025"/>
    <lineage>
        <taxon>Bacteria</taxon>
        <taxon>Bacillati</taxon>
        <taxon>Actinomycetota</taxon>
        <taxon>Actinomycetes</taxon>
        <taxon>Micrococcales</taxon>
        <taxon>Micrococcaceae</taxon>
        <taxon>Kocuria</taxon>
    </lineage>
</organism>
<dbReference type="OrthoDB" id="594134at2"/>
<sequence>MPDPENAPAGTSRPLHQQVRETVETALREGAYPPRRPIPSSRFLAQSMGVSRGTVLTALNSLVAEGLLISRPRSGLYPSPTVAAAGPPPSGEASSPGPGGPPADGDESAVDWQGVLLRAGDPWQSKSVSDPDYLSAPYPFLSGQVNPATFPTRAWIRALTRAFDGPHAGYTLRDAVDTDDPLLVKAVTTFLLPLKGIHASPEQVIVTSGTQQALALLADALLDGTRTVAMEDPGYLDAARIFHGRRARLEFFDVDERGVRPDYSRPFDLLYVTPSHQHPTNVTLSPDRRAEILGQAAERDFLVIEDDYDSEIRYVGAPTPPLRAADDSGRVIYLGTFSKFLTPALRLGFVVAAEPLIAELRERRYLATKHPSGVDQRALGHFIESGSYQTALRWRRKELQRNWAGIGEALAEHFPWQVPTPPGGLNYWITGPAGFDATALAAGAREHGVIITPGERYHLRPEPPRNSFRLGFSAIPHARILPGIRVLSRLAEEAAAAQP</sequence>
<dbReference type="InterPro" id="IPR015424">
    <property type="entry name" value="PyrdxlP-dep_Trfase"/>
</dbReference>
<proteinExistence type="inferred from homology"/>
<dbReference type="GO" id="GO:0003677">
    <property type="term" value="F:DNA binding"/>
    <property type="evidence" value="ECO:0007669"/>
    <property type="project" value="UniProtKB-KW"/>
</dbReference>
<evidence type="ECO:0000259" key="7">
    <source>
        <dbReference type="PROSITE" id="PS50949"/>
    </source>
</evidence>
<dbReference type="Proteomes" id="UP000325957">
    <property type="component" value="Unassembled WGS sequence"/>
</dbReference>
<dbReference type="InterPro" id="IPR036390">
    <property type="entry name" value="WH_DNA-bd_sf"/>
</dbReference>
<keyword evidence="8" id="KW-0808">Transferase</keyword>
<evidence type="ECO:0000256" key="1">
    <source>
        <dbReference type="ARBA" id="ARBA00005384"/>
    </source>
</evidence>
<dbReference type="InterPro" id="IPR051446">
    <property type="entry name" value="HTH_trans_reg/aminotransferase"/>
</dbReference>
<dbReference type="GO" id="GO:0008483">
    <property type="term" value="F:transaminase activity"/>
    <property type="evidence" value="ECO:0007669"/>
    <property type="project" value="UniProtKB-KW"/>
</dbReference>
<comment type="caution">
    <text evidence="8">The sequence shown here is derived from an EMBL/GenBank/DDBJ whole genome shotgun (WGS) entry which is preliminary data.</text>
</comment>
<accession>A0A5J5KYE1</accession>
<dbReference type="Gene3D" id="1.10.10.10">
    <property type="entry name" value="Winged helix-like DNA-binding domain superfamily/Winged helix DNA-binding domain"/>
    <property type="match status" value="1"/>
</dbReference>
<dbReference type="InterPro" id="IPR000524">
    <property type="entry name" value="Tscrpt_reg_HTH_GntR"/>
</dbReference>
<name>A0A5J5KYE1_9MICC</name>
<evidence type="ECO:0000313" key="8">
    <source>
        <dbReference type="EMBL" id="KAA9394320.1"/>
    </source>
</evidence>
<dbReference type="EMBL" id="SZWF01000007">
    <property type="protein sequence ID" value="KAA9394320.1"/>
    <property type="molecule type" value="Genomic_DNA"/>
</dbReference>
<evidence type="ECO:0000256" key="4">
    <source>
        <dbReference type="ARBA" id="ARBA00023125"/>
    </source>
</evidence>
<dbReference type="PROSITE" id="PS50949">
    <property type="entry name" value="HTH_GNTR"/>
    <property type="match status" value="1"/>
</dbReference>
<keyword evidence="4" id="KW-0238">DNA-binding</keyword>
<evidence type="ECO:0000256" key="6">
    <source>
        <dbReference type="SAM" id="MobiDB-lite"/>
    </source>
</evidence>
<dbReference type="CDD" id="cd07377">
    <property type="entry name" value="WHTH_GntR"/>
    <property type="match status" value="1"/>
</dbReference>
<dbReference type="PRINTS" id="PR00035">
    <property type="entry name" value="HTHGNTR"/>
</dbReference>
<dbReference type="SUPFAM" id="SSF46785">
    <property type="entry name" value="Winged helix' DNA-binding domain"/>
    <property type="match status" value="1"/>
</dbReference>
<dbReference type="AlphaFoldDB" id="A0A5J5KYE1"/>
<dbReference type="PANTHER" id="PTHR46577:SF1">
    <property type="entry name" value="HTH-TYPE TRANSCRIPTIONAL REGULATORY PROTEIN GABR"/>
    <property type="match status" value="1"/>
</dbReference>
<feature type="domain" description="HTH gntR-type" evidence="7">
    <location>
        <begin position="13"/>
        <end position="81"/>
    </location>
</feature>
<reference evidence="8 9" key="1">
    <citation type="submission" date="2019-05" db="EMBL/GenBank/DDBJ databases">
        <title>Kocuria coralli sp. nov., a novel actinobacterium isolated from coral reef seawater.</title>
        <authorList>
            <person name="Li J."/>
        </authorList>
    </citation>
    <scope>NUCLEOTIDE SEQUENCE [LARGE SCALE GENOMIC DNA]</scope>
    <source>
        <strain evidence="8 9">SCSIO 13007</strain>
    </source>
</reference>
<keyword evidence="3" id="KW-0805">Transcription regulation</keyword>
<dbReference type="CDD" id="cd00609">
    <property type="entry name" value="AAT_like"/>
    <property type="match status" value="1"/>
</dbReference>
<keyword evidence="2" id="KW-0663">Pyridoxal phosphate</keyword>
<dbReference type="SMART" id="SM00345">
    <property type="entry name" value="HTH_GNTR"/>
    <property type="match status" value="1"/>
</dbReference>
<dbReference type="RefSeq" id="WP_158033691.1">
    <property type="nucleotide sequence ID" value="NZ_ML708616.1"/>
</dbReference>
<dbReference type="GO" id="GO:0003700">
    <property type="term" value="F:DNA-binding transcription factor activity"/>
    <property type="evidence" value="ECO:0007669"/>
    <property type="project" value="InterPro"/>
</dbReference>
<dbReference type="SUPFAM" id="SSF53383">
    <property type="entry name" value="PLP-dependent transferases"/>
    <property type="match status" value="1"/>
</dbReference>
<dbReference type="PANTHER" id="PTHR46577">
    <property type="entry name" value="HTH-TYPE TRANSCRIPTIONAL REGULATORY PROTEIN GABR"/>
    <property type="match status" value="1"/>
</dbReference>
<dbReference type="InterPro" id="IPR015421">
    <property type="entry name" value="PyrdxlP-dep_Trfase_major"/>
</dbReference>
<keyword evidence="8" id="KW-0032">Aminotransferase</keyword>
<keyword evidence="9" id="KW-1185">Reference proteome</keyword>
<dbReference type="InterPro" id="IPR036388">
    <property type="entry name" value="WH-like_DNA-bd_sf"/>
</dbReference>
<evidence type="ECO:0000256" key="5">
    <source>
        <dbReference type="ARBA" id="ARBA00023163"/>
    </source>
</evidence>
<protein>
    <submittedName>
        <fullName evidence="8">PLP-dependent aminotransferase family protein</fullName>
    </submittedName>
</protein>
<evidence type="ECO:0000256" key="3">
    <source>
        <dbReference type="ARBA" id="ARBA00023015"/>
    </source>
</evidence>
<keyword evidence="5" id="KW-0804">Transcription</keyword>
<dbReference type="Pfam" id="PF00392">
    <property type="entry name" value="GntR"/>
    <property type="match status" value="1"/>
</dbReference>
<feature type="region of interest" description="Disordered" evidence="6">
    <location>
        <begin position="79"/>
        <end position="108"/>
    </location>
</feature>
<comment type="similarity">
    <text evidence="1">In the C-terminal section; belongs to the class-I pyridoxal-phosphate-dependent aminotransferase family.</text>
</comment>